<dbReference type="SMART" id="SM00518">
    <property type="entry name" value="AP2Ec"/>
    <property type="match status" value="1"/>
</dbReference>
<dbReference type="GO" id="GO:0006281">
    <property type="term" value="P:DNA repair"/>
    <property type="evidence" value="ECO:0007669"/>
    <property type="project" value="InterPro"/>
</dbReference>
<dbReference type="EMBL" id="JMIY01000001">
    <property type="protein sequence ID" value="KCZ73142.1"/>
    <property type="molecule type" value="Genomic_DNA"/>
</dbReference>
<name>A0A062V751_9EURY</name>
<dbReference type="InterPro" id="IPR001719">
    <property type="entry name" value="AP_endonuc_2"/>
</dbReference>
<comment type="caution">
    <text evidence="2">The sequence shown here is derived from an EMBL/GenBank/DDBJ whole genome shotgun (WGS) entry which is preliminary data.</text>
</comment>
<dbReference type="Proteomes" id="UP000027153">
    <property type="component" value="Unassembled WGS sequence"/>
</dbReference>
<dbReference type="InterPro" id="IPR013022">
    <property type="entry name" value="Xyl_isomerase-like_TIM-brl"/>
</dbReference>
<feature type="domain" description="Xylose isomerase-like TIM barrel" evidence="1">
    <location>
        <begin position="21"/>
        <end position="242"/>
    </location>
</feature>
<keyword evidence="3" id="KW-1185">Reference proteome</keyword>
<dbReference type="Pfam" id="PF01261">
    <property type="entry name" value="AP_endonuc_2"/>
    <property type="match status" value="1"/>
</dbReference>
<evidence type="ECO:0000259" key="1">
    <source>
        <dbReference type="Pfam" id="PF01261"/>
    </source>
</evidence>
<dbReference type="GO" id="GO:0008270">
    <property type="term" value="F:zinc ion binding"/>
    <property type="evidence" value="ECO:0007669"/>
    <property type="project" value="InterPro"/>
</dbReference>
<evidence type="ECO:0000313" key="2">
    <source>
        <dbReference type="EMBL" id="KCZ73142.1"/>
    </source>
</evidence>
<dbReference type="InterPro" id="IPR036237">
    <property type="entry name" value="Xyl_isomerase-like_sf"/>
</dbReference>
<gene>
    <name evidence="2" type="ORF">ANME2D_00201</name>
</gene>
<sequence>MKISFSSLALVNNPFDWTYDLEELGFTGWEVVSEGKQQLNDETLSKLKNVIETTNLVLTLHLPFSDLNLASLNHPIWKETVRQMSRCLERASEFVELAVVHPGHLSPLGTQIPEMAWRQNIEGLQIICDTADDHSIKVGVENMVNMPFILGKQPGEISGIIESLERENAGMTLDIGHANTNGMVDQFLEDLSKVIHIHLHDNKGRSDEHLELGKGNIDWRKVIMRLKGYKGRVVIEARTVREGAASLKYLDNIV</sequence>
<dbReference type="SUPFAM" id="SSF51658">
    <property type="entry name" value="Xylose isomerase-like"/>
    <property type="match status" value="1"/>
</dbReference>
<accession>A0A062V751</accession>
<dbReference type="Gene3D" id="3.20.20.150">
    <property type="entry name" value="Divalent-metal-dependent TIM barrel enzymes"/>
    <property type="match status" value="1"/>
</dbReference>
<organism evidence="2 3">
    <name type="scientific">Candidatus Methanoperedens nitratireducens</name>
    <dbReference type="NCBI Taxonomy" id="1392998"/>
    <lineage>
        <taxon>Archaea</taxon>
        <taxon>Methanobacteriati</taxon>
        <taxon>Methanobacteriota</taxon>
        <taxon>Stenosarchaea group</taxon>
        <taxon>Methanomicrobia</taxon>
        <taxon>Methanosarcinales</taxon>
        <taxon>ANME-2 cluster</taxon>
        <taxon>Candidatus Methanoperedentaceae</taxon>
        <taxon>Candidatus Methanoperedens</taxon>
    </lineage>
</organism>
<dbReference type="OrthoDB" id="372143at2157"/>
<dbReference type="GO" id="GO:0016853">
    <property type="term" value="F:isomerase activity"/>
    <property type="evidence" value="ECO:0007669"/>
    <property type="project" value="UniProtKB-KW"/>
</dbReference>
<dbReference type="AlphaFoldDB" id="A0A062V751"/>
<reference evidence="2 3" key="1">
    <citation type="journal article" date="2013" name="Nature">
        <title>Anaerobic oxidation of methane coupled to nitrate reduction in a novel archaeal lineage.</title>
        <authorList>
            <person name="Haroon M.F."/>
            <person name="Hu S."/>
            <person name="Shi Y."/>
            <person name="Imelfort M."/>
            <person name="Keller J."/>
            <person name="Hugenholtz P."/>
            <person name="Yuan Z."/>
            <person name="Tyson G.W."/>
        </authorList>
    </citation>
    <scope>NUCLEOTIDE SEQUENCE [LARGE SCALE GENOMIC DNA]</scope>
    <source>
        <strain evidence="2 3">ANME-2d</strain>
    </source>
</reference>
<protein>
    <submittedName>
        <fullName evidence="2">Sugar phosphate isomerase/epimerase</fullName>
    </submittedName>
</protein>
<dbReference type="InterPro" id="IPR050312">
    <property type="entry name" value="IolE/XylAMocC-like"/>
</dbReference>
<dbReference type="RefSeq" id="WP_048088347.1">
    <property type="nucleotide sequence ID" value="NZ_JMIY01000001.1"/>
</dbReference>
<dbReference type="PANTHER" id="PTHR12110">
    <property type="entry name" value="HYDROXYPYRUVATE ISOMERASE"/>
    <property type="match status" value="1"/>
</dbReference>
<keyword evidence="2" id="KW-0413">Isomerase</keyword>
<dbReference type="GO" id="GO:0003677">
    <property type="term" value="F:DNA binding"/>
    <property type="evidence" value="ECO:0007669"/>
    <property type="project" value="InterPro"/>
</dbReference>
<proteinExistence type="predicted"/>
<evidence type="ECO:0000313" key="3">
    <source>
        <dbReference type="Proteomes" id="UP000027153"/>
    </source>
</evidence>
<dbReference type="PANTHER" id="PTHR12110:SF21">
    <property type="entry name" value="XYLOSE ISOMERASE-LIKE TIM BARREL DOMAIN-CONTAINING PROTEIN"/>
    <property type="match status" value="1"/>
</dbReference>